<feature type="non-terminal residue" evidence="2">
    <location>
        <position position="48"/>
    </location>
</feature>
<protein>
    <submittedName>
        <fullName evidence="2">SET domain-containing protein</fullName>
    </submittedName>
</protein>
<dbReference type="AlphaFoldDB" id="A0A737M2I4"/>
<accession>A0A737M2I4</accession>
<dbReference type="EMBL" id="DAATGJ010000081">
    <property type="protein sequence ID" value="HAE8239266.1"/>
    <property type="molecule type" value="Genomic_DNA"/>
</dbReference>
<feature type="region of interest" description="Disordered" evidence="1">
    <location>
        <begin position="1"/>
        <end position="48"/>
    </location>
</feature>
<proteinExistence type="predicted"/>
<sequence length="48" mass="5350">MSTPPASSGEKRSLPSTKEDISAPPAKQMKEEEDDVTWRTHQINNNLP</sequence>
<comment type="caution">
    <text evidence="2">The sequence shown here is derived from an EMBL/GenBank/DDBJ whole genome shotgun (WGS) entry which is preliminary data.</text>
</comment>
<name>A0A737M2I4_SALHO</name>
<evidence type="ECO:0000256" key="1">
    <source>
        <dbReference type="SAM" id="MobiDB-lite"/>
    </source>
</evidence>
<feature type="compositionally biased region" description="Polar residues" evidence="1">
    <location>
        <begin position="39"/>
        <end position="48"/>
    </location>
</feature>
<gene>
    <name evidence="2" type="ORF">G4Y63_004599</name>
</gene>
<organism evidence="2">
    <name type="scientific">Salmonella enterica subsp. houtenae serovar 44:z36[z38]:-</name>
    <dbReference type="NCBI Taxonomy" id="1967609"/>
    <lineage>
        <taxon>Bacteria</taxon>
        <taxon>Pseudomonadati</taxon>
        <taxon>Pseudomonadota</taxon>
        <taxon>Gammaproteobacteria</taxon>
        <taxon>Enterobacterales</taxon>
        <taxon>Enterobacteriaceae</taxon>
        <taxon>Salmonella</taxon>
    </lineage>
</organism>
<reference evidence="2" key="1">
    <citation type="journal article" date="2018" name="Genome Biol.">
        <title>SKESA: strategic k-mer extension for scrupulous assemblies.</title>
        <authorList>
            <person name="Souvorov A."/>
            <person name="Agarwala R."/>
            <person name="Lipman D.J."/>
        </authorList>
    </citation>
    <scope>NUCLEOTIDE SEQUENCE</scope>
    <source>
        <strain evidence="2">525-86</strain>
    </source>
</reference>
<feature type="compositionally biased region" description="Basic and acidic residues" evidence="1">
    <location>
        <begin position="9"/>
        <end position="21"/>
    </location>
</feature>
<evidence type="ECO:0000313" key="2">
    <source>
        <dbReference type="EMBL" id="HAE8239266.1"/>
    </source>
</evidence>
<reference evidence="2" key="2">
    <citation type="submission" date="2018-07" db="EMBL/GenBank/DDBJ databases">
        <authorList>
            <consortium name="NCBI Pathogen Detection Project"/>
        </authorList>
    </citation>
    <scope>NUCLEOTIDE SEQUENCE</scope>
    <source>
        <strain evidence="2">525-86</strain>
    </source>
</reference>